<dbReference type="FunCoup" id="A8Q4F9">
    <property type="interactions" value="22"/>
</dbReference>
<dbReference type="Pfam" id="PF08737">
    <property type="entry name" value="Rgp1"/>
    <property type="match status" value="1"/>
</dbReference>
<name>A8Q4F9_MALGO</name>
<feature type="compositionally biased region" description="Low complexity" evidence="1">
    <location>
        <begin position="210"/>
        <end position="223"/>
    </location>
</feature>
<dbReference type="EMBL" id="AAYY01000009">
    <property type="protein sequence ID" value="EDP42940.1"/>
    <property type="molecule type" value="Genomic_DNA"/>
</dbReference>
<evidence type="ECO:0000256" key="1">
    <source>
        <dbReference type="SAM" id="MobiDB-lite"/>
    </source>
</evidence>
<dbReference type="PANTHER" id="PTHR12507">
    <property type="entry name" value="REDUCED GROWTH PHENOTYPE 1 RGP1, YEAST -RELATED"/>
    <property type="match status" value="1"/>
</dbReference>
<dbReference type="AlphaFoldDB" id="A8Q4F9"/>
<dbReference type="VEuPathDB" id="FungiDB:MGL_2536"/>
<dbReference type="STRING" id="425265.A8Q4F9"/>
<dbReference type="GeneID" id="5854461"/>
<organism evidence="2 3">
    <name type="scientific">Malassezia globosa (strain ATCC MYA-4612 / CBS 7966)</name>
    <name type="common">Dandruff-associated fungus</name>
    <dbReference type="NCBI Taxonomy" id="425265"/>
    <lineage>
        <taxon>Eukaryota</taxon>
        <taxon>Fungi</taxon>
        <taxon>Dikarya</taxon>
        <taxon>Basidiomycota</taxon>
        <taxon>Ustilaginomycotina</taxon>
        <taxon>Malasseziomycetes</taxon>
        <taxon>Malasseziales</taxon>
        <taxon>Malasseziaceae</taxon>
        <taxon>Malassezia</taxon>
    </lineage>
</organism>
<evidence type="ECO:0000313" key="3">
    <source>
        <dbReference type="Proteomes" id="UP000008837"/>
    </source>
</evidence>
<dbReference type="InterPro" id="IPR014848">
    <property type="entry name" value="Rgp1"/>
</dbReference>
<reference evidence="2 3" key="1">
    <citation type="journal article" date="2007" name="Proc. Natl. Acad. Sci. U.S.A.">
        <title>Dandruff-associated Malassezia genomes reveal convergent and divergent virulence traits shared with plant and human fungal pathogens.</title>
        <authorList>
            <person name="Xu J."/>
            <person name="Saunders C.W."/>
            <person name="Hu P."/>
            <person name="Grant R.A."/>
            <person name="Boekhout T."/>
            <person name="Kuramae E.E."/>
            <person name="Kronstad J.W."/>
            <person name="Deangelis Y.M."/>
            <person name="Reeder N.L."/>
            <person name="Johnstone K.R."/>
            <person name="Leland M."/>
            <person name="Fieno A.M."/>
            <person name="Begley W.M."/>
            <person name="Sun Y."/>
            <person name="Lacey M.P."/>
            <person name="Chaudhary T."/>
            <person name="Keough T."/>
            <person name="Chu L."/>
            <person name="Sears R."/>
            <person name="Yuan B."/>
            <person name="Dawson T.L.Jr."/>
        </authorList>
    </citation>
    <scope>NUCLEOTIDE SEQUENCE [LARGE SCALE GENOMIC DNA]</scope>
    <source>
        <strain evidence="3">ATCC MYA-4612 / CBS 7966</strain>
    </source>
</reference>
<sequence>MSHPHARQKSVVAYQVEDLSQAFGLLQNHDHADADAAAESTTVSGAAPHALTDFQPSPHPDMYVSHNEAMDAALRDSVVTWAGDSLTEHEVKSPLFPERDTLPIGHEKLLWTFAQFGGTMELEHGLVRATDFDRLRMRLARGELPSVPSSPASAEGTPRTLGGGEFGYDAEYEAGSIEYDKGLVTADLREKHAPAIATIAALLFRPASMLRSPQQHQQPSPSLRHSRSGSTLSDIQTRTLMSRTLPTYSTPPTMLGIDMQLAPGESRSFTFKLQLPMDLPPSFHGHSVHFDYYLTVGTNRADTRSGSAQQSRLLHIPIRIYNHVAPSTGLHTCFDLLNPIVTPQLDASVAAVQETSAAGGASAAAGKSAQAYEKERAETAQWIARLWEGAQPVNERTDAPTVPSCMDAVHDLTQRAGKVSYDIAKNGHVAAVLTLARAKYRLGDDVQAIVRMNMPETSVRIVRLAATLESHEEIDATMALLPAGRVQKATTQVYAVHHENTLDTRQTSVLLTIPSGATPEFSTSGIRHRWSLRISLLTETADNGTHQVPPPPHLQPESEGYAAYHTSFHGTQSLCGRIGTLTTRLEIVECSVPVVVLPNRSRRKTVPVELYA</sequence>
<dbReference type="RefSeq" id="XP_001730154.1">
    <property type="nucleotide sequence ID" value="XM_001730102.1"/>
</dbReference>
<proteinExistence type="predicted"/>
<dbReference type="OrthoDB" id="1918at2759"/>
<gene>
    <name evidence="2" type="ORF">MGL_2536</name>
</gene>
<dbReference type="Gene3D" id="2.60.40.640">
    <property type="match status" value="1"/>
</dbReference>
<keyword evidence="3" id="KW-1185">Reference proteome</keyword>
<dbReference type="OMA" id="HHENTLD"/>
<dbReference type="KEGG" id="mgl:MGL_2536"/>
<comment type="caution">
    <text evidence="2">The sequence shown here is derived from an EMBL/GenBank/DDBJ whole genome shotgun (WGS) entry which is preliminary data.</text>
</comment>
<protein>
    <recommendedName>
        <fullName evidence="4">Rgp1-domain-containing protein</fullName>
    </recommendedName>
</protein>
<evidence type="ECO:0008006" key="4">
    <source>
        <dbReference type="Google" id="ProtNLM"/>
    </source>
</evidence>
<dbReference type="InterPro" id="IPR014752">
    <property type="entry name" value="Arrestin-like_C"/>
</dbReference>
<accession>A8Q4F9</accession>
<dbReference type="InParanoid" id="A8Q4F9"/>
<dbReference type="Proteomes" id="UP000008837">
    <property type="component" value="Unassembled WGS sequence"/>
</dbReference>
<feature type="region of interest" description="Disordered" evidence="1">
    <location>
        <begin position="210"/>
        <end position="236"/>
    </location>
</feature>
<evidence type="ECO:0000313" key="2">
    <source>
        <dbReference type="EMBL" id="EDP42940.1"/>
    </source>
</evidence>
<feature type="region of interest" description="Disordered" evidence="1">
    <location>
        <begin position="144"/>
        <end position="164"/>
    </location>
</feature>